<keyword evidence="1" id="KW-0489">Methyltransferase</keyword>
<proteinExistence type="predicted"/>
<dbReference type="InterPro" id="IPR052939">
    <property type="entry name" value="23S_rRNA_MeTrnsfrase_RlmA"/>
</dbReference>
<keyword evidence="2" id="KW-1185">Reference proteome</keyword>
<evidence type="ECO:0000313" key="2">
    <source>
        <dbReference type="Proteomes" id="UP000051621"/>
    </source>
</evidence>
<gene>
    <name evidence="1" type="ORF">FC81_GL000952</name>
</gene>
<reference evidence="1 2" key="1">
    <citation type="journal article" date="2015" name="Genome Announc.">
        <title>Expanding the biotechnology potential of lactobacilli through comparative genomics of 213 strains and associated genera.</title>
        <authorList>
            <person name="Sun Z."/>
            <person name="Harris H.M."/>
            <person name="McCann A."/>
            <person name="Guo C."/>
            <person name="Argimon S."/>
            <person name="Zhang W."/>
            <person name="Yang X."/>
            <person name="Jeffery I.B."/>
            <person name="Cooney J.C."/>
            <person name="Kagawa T.F."/>
            <person name="Liu W."/>
            <person name="Song Y."/>
            <person name="Salvetti E."/>
            <person name="Wrobel A."/>
            <person name="Rasinkangas P."/>
            <person name="Parkhill J."/>
            <person name="Rea M.C."/>
            <person name="O'Sullivan O."/>
            <person name="Ritari J."/>
            <person name="Douillard F.P."/>
            <person name="Paul Ross R."/>
            <person name="Yang R."/>
            <person name="Briner A.E."/>
            <person name="Felis G.E."/>
            <person name="de Vos W.M."/>
            <person name="Barrangou R."/>
            <person name="Klaenhammer T.R."/>
            <person name="Caufield P.W."/>
            <person name="Cui Y."/>
            <person name="Zhang H."/>
            <person name="O'Toole P.W."/>
        </authorList>
    </citation>
    <scope>NUCLEOTIDE SEQUENCE [LARGE SCALE GENOMIC DNA]</scope>
    <source>
        <strain evidence="1 2">DSM 19910</strain>
    </source>
</reference>
<dbReference type="PATRIC" id="fig|1423731.3.peg.977"/>
<dbReference type="EMBL" id="AZEF01000016">
    <property type="protein sequence ID" value="KRL02188.1"/>
    <property type="molecule type" value="Genomic_DNA"/>
</dbReference>
<organism evidence="1 2">
    <name type="scientific">Liquorilactobacillus capillatus DSM 19910</name>
    <dbReference type="NCBI Taxonomy" id="1423731"/>
    <lineage>
        <taxon>Bacteria</taxon>
        <taxon>Bacillati</taxon>
        <taxon>Bacillota</taxon>
        <taxon>Bacilli</taxon>
        <taxon>Lactobacillales</taxon>
        <taxon>Lactobacillaceae</taxon>
        <taxon>Liquorilactobacillus</taxon>
    </lineage>
</organism>
<dbReference type="Gene3D" id="3.40.50.150">
    <property type="entry name" value="Vaccinia Virus protein VP39"/>
    <property type="match status" value="1"/>
</dbReference>
<dbReference type="PANTHER" id="PTHR43460">
    <property type="entry name" value="METHYLTRANSFERASE"/>
    <property type="match status" value="1"/>
</dbReference>
<dbReference type="GO" id="GO:0008168">
    <property type="term" value="F:methyltransferase activity"/>
    <property type="evidence" value="ECO:0007669"/>
    <property type="project" value="UniProtKB-KW"/>
</dbReference>
<dbReference type="Proteomes" id="UP000051621">
    <property type="component" value="Unassembled WGS sequence"/>
</dbReference>
<sequence>MRIARYRKAVKMDKNKLKSWYQEEKYGIKGWDFSHLDDRWKNETLPWNYQKIVLRYLTTDMQLLDMGTGDGELLKTFHHSNNRTQVTEAWAPNIDLLKRTIVRQGIKLHALLKTHEADLPVKNNSLDIIINSHAAFDPKLIKDKLKTGGYFISQQVGALNNYSLARFFDGSYIPAYPDNTLLNTSIKFQNLNFEILVAKEYQADMAFFDVGAIVYYASIIPWEFPNFSVDHCLKQLNQLDQAIKTFGSVVTKEDRFILVARKK</sequence>
<keyword evidence="1" id="KW-0808">Transferase</keyword>
<comment type="caution">
    <text evidence="1">The sequence shown here is derived from an EMBL/GenBank/DDBJ whole genome shotgun (WGS) entry which is preliminary data.</text>
</comment>
<name>A0A0R1M2D7_9LACO</name>
<dbReference type="AlphaFoldDB" id="A0A0R1M2D7"/>
<dbReference type="InterPro" id="IPR029063">
    <property type="entry name" value="SAM-dependent_MTases_sf"/>
</dbReference>
<evidence type="ECO:0000313" key="1">
    <source>
        <dbReference type="EMBL" id="KRL02188.1"/>
    </source>
</evidence>
<dbReference type="GO" id="GO:0032259">
    <property type="term" value="P:methylation"/>
    <property type="evidence" value="ECO:0007669"/>
    <property type="project" value="UniProtKB-KW"/>
</dbReference>
<accession>A0A0R1M2D7</accession>
<dbReference type="SUPFAM" id="SSF53335">
    <property type="entry name" value="S-adenosyl-L-methionine-dependent methyltransferases"/>
    <property type="match status" value="1"/>
</dbReference>
<dbReference type="PANTHER" id="PTHR43460:SF1">
    <property type="entry name" value="METHYLTRANSFERASE TYPE 11 DOMAIN-CONTAINING PROTEIN"/>
    <property type="match status" value="1"/>
</dbReference>
<protein>
    <submittedName>
        <fullName evidence="1">Methyltransferase</fullName>
    </submittedName>
</protein>
<dbReference type="STRING" id="1423731.FC81_GL000952"/>